<dbReference type="KEGG" id="pmet:G4Y79_20540"/>
<evidence type="ECO:0000256" key="2">
    <source>
        <dbReference type="ARBA" id="ARBA00022737"/>
    </source>
</evidence>
<accession>A0A7S8IEQ3</accession>
<dbReference type="InterPro" id="IPR024977">
    <property type="entry name" value="Apc4-like_WD40_dom"/>
</dbReference>
<keyword evidence="6" id="KW-1185">Reference proteome</keyword>
<dbReference type="InterPro" id="IPR015943">
    <property type="entry name" value="WD40/YVTN_repeat-like_dom_sf"/>
</dbReference>
<dbReference type="PROSITE" id="PS00678">
    <property type="entry name" value="WD_REPEATS_1"/>
    <property type="match status" value="1"/>
</dbReference>
<dbReference type="Pfam" id="PF00400">
    <property type="entry name" value="WD40"/>
    <property type="match status" value="2"/>
</dbReference>
<dbReference type="PANTHER" id="PTHR19879:SF9">
    <property type="entry name" value="TRANSCRIPTION INITIATION FACTOR TFIID SUBUNIT 5"/>
    <property type="match status" value="1"/>
</dbReference>
<reference evidence="5 6" key="1">
    <citation type="submission" date="2020-02" db="EMBL/GenBank/DDBJ databases">
        <authorList>
            <person name="Zheng R.K."/>
            <person name="Sun C.M."/>
        </authorList>
    </citation>
    <scope>NUCLEOTIDE SEQUENCE [LARGE SCALE GENOMIC DNA]</scope>
    <source>
        <strain evidence="6">rifampicinis</strain>
    </source>
</reference>
<dbReference type="InterPro" id="IPR036322">
    <property type="entry name" value="WD40_repeat_dom_sf"/>
</dbReference>
<keyword evidence="1 3" id="KW-0853">WD repeat</keyword>
<name>A0A7S8IEQ3_9CHLR</name>
<dbReference type="AlphaFoldDB" id="A0A7S8IEQ3"/>
<dbReference type="InterPro" id="IPR001680">
    <property type="entry name" value="WD40_rpt"/>
</dbReference>
<feature type="domain" description="Anaphase-promoting complex subunit 4-like WD40" evidence="4">
    <location>
        <begin position="260"/>
        <end position="329"/>
    </location>
</feature>
<evidence type="ECO:0000259" key="4">
    <source>
        <dbReference type="Pfam" id="PF12894"/>
    </source>
</evidence>
<evidence type="ECO:0000313" key="6">
    <source>
        <dbReference type="Proteomes" id="UP000594468"/>
    </source>
</evidence>
<proteinExistence type="predicted"/>
<evidence type="ECO:0000256" key="3">
    <source>
        <dbReference type="PROSITE-ProRule" id="PRU00221"/>
    </source>
</evidence>
<dbReference type="SUPFAM" id="SSF50978">
    <property type="entry name" value="WD40 repeat-like"/>
    <property type="match status" value="1"/>
</dbReference>
<sequence>MFQAQPFKKEKNVKIVLAIALGICLLTGSVIRSQGLPLGQDIDGARLDWHPNDTMLAITDNQTVKIIDSTNLQTINALPAAASYITDVGWSPDGTKLAISSDFNIEIWNQPWDSANAQLERTLQAPEGVYNIISLEWHPNGDMLLGVKPSTIHIWDVSSGQLVRTFSPNPAPLLSASWSHDGNKIALGDIKGRIIVEDITTTVTKMEQVYDQDAIFSLSWKNTDEYLAAGTASSIIQLIYLDNFGGAGTIYAGVEDIVAMDWNPTNNLLATGSPDGTVAIWDMNTLQMVLKIDTDYPIPSIKWNTNGDKLAYSNGNGHVSIMQLPTGEAGNDQVLSDSDNNSTELVTLDGSDSSDPDGTIVDYSWTEDDVEIAAGIAHKR</sequence>
<dbReference type="Pfam" id="PF12894">
    <property type="entry name" value="ANAPC4_WD40"/>
    <property type="match status" value="1"/>
</dbReference>
<keyword evidence="2" id="KW-0677">Repeat</keyword>
<dbReference type="InterPro" id="IPR013783">
    <property type="entry name" value="Ig-like_fold"/>
</dbReference>
<dbReference type="PANTHER" id="PTHR19879">
    <property type="entry name" value="TRANSCRIPTION INITIATION FACTOR TFIID"/>
    <property type="match status" value="1"/>
</dbReference>
<feature type="repeat" description="WD" evidence="3">
    <location>
        <begin position="250"/>
        <end position="291"/>
    </location>
</feature>
<gene>
    <name evidence="5" type="ORF">G4Y79_20540</name>
</gene>
<evidence type="ECO:0000313" key="5">
    <source>
        <dbReference type="EMBL" id="QPC82048.1"/>
    </source>
</evidence>
<dbReference type="RefSeq" id="WP_195170117.1">
    <property type="nucleotide sequence ID" value="NZ_CP062983.1"/>
</dbReference>
<dbReference type="PROSITE" id="PS50294">
    <property type="entry name" value="WD_REPEATS_REGION"/>
    <property type="match status" value="1"/>
</dbReference>
<protein>
    <submittedName>
        <fullName evidence="5">PD40 domain-containing protein</fullName>
    </submittedName>
</protein>
<dbReference type="Gene3D" id="2.130.10.10">
    <property type="entry name" value="YVTN repeat-like/Quinoprotein amine dehydrogenase"/>
    <property type="match status" value="3"/>
</dbReference>
<dbReference type="Gene3D" id="2.60.40.10">
    <property type="entry name" value="Immunoglobulins"/>
    <property type="match status" value="1"/>
</dbReference>
<dbReference type="EMBL" id="CP062983">
    <property type="protein sequence ID" value="QPC82048.1"/>
    <property type="molecule type" value="Genomic_DNA"/>
</dbReference>
<dbReference type="PROSITE" id="PS50082">
    <property type="entry name" value="WD_REPEATS_2"/>
    <property type="match status" value="1"/>
</dbReference>
<dbReference type="Proteomes" id="UP000594468">
    <property type="component" value="Chromosome"/>
</dbReference>
<organism evidence="5 6">
    <name type="scientific">Phototrophicus methaneseepsis</name>
    <dbReference type="NCBI Taxonomy" id="2710758"/>
    <lineage>
        <taxon>Bacteria</taxon>
        <taxon>Bacillati</taxon>
        <taxon>Chloroflexota</taxon>
        <taxon>Candidatus Thermofontia</taxon>
        <taxon>Phototrophicales</taxon>
        <taxon>Phototrophicaceae</taxon>
        <taxon>Phototrophicus</taxon>
    </lineage>
</organism>
<dbReference type="InterPro" id="IPR019775">
    <property type="entry name" value="WD40_repeat_CS"/>
</dbReference>
<dbReference type="SMART" id="SM00320">
    <property type="entry name" value="WD40"/>
    <property type="match status" value="7"/>
</dbReference>
<evidence type="ECO:0000256" key="1">
    <source>
        <dbReference type="ARBA" id="ARBA00022574"/>
    </source>
</evidence>